<dbReference type="AlphaFoldDB" id="A0AAD7FII8"/>
<proteinExistence type="predicted"/>
<name>A0AAD7FII8_9AGAR</name>
<dbReference type="Proteomes" id="UP001221142">
    <property type="component" value="Unassembled WGS sequence"/>
</dbReference>
<comment type="caution">
    <text evidence="1">The sequence shown here is derived from an EMBL/GenBank/DDBJ whole genome shotgun (WGS) entry which is preliminary data.</text>
</comment>
<reference evidence="1" key="1">
    <citation type="submission" date="2023-03" db="EMBL/GenBank/DDBJ databases">
        <title>Massive genome expansion in bonnet fungi (Mycena s.s.) driven by repeated elements and novel gene families across ecological guilds.</title>
        <authorList>
            <consortium name="Lawrence Berkeley National Laboratory"/>
            <person name="Harder C.B."/>
            <person name="Miyauchi S."/>
            <person name="Viragh M."/>
            <person name="Kuo A."/>
            <person name="Thoen E."/>
            <person name="Andreopoulos B."/>
            <person name="Lu D."/>
            <person name="Skrede I."/>
            <person name="Drula E."/>
            <person name="Henrissat B."/>
            <person name="Morin E."/>
            <person name="Kohler A."/>
            <person name="Barry K."/>
            <person name="LaButti K."/>
            <person name="Morin E."/>
            <person name="Salamov A."/>
            <person name="Lipzen A."/>
            <person name="Mereny Z."/>
            <person name="Hegedus B."/>
            <person name="Baldrian P."/>
            <person name="Stursova M."/>
            <person name="Weitz H."/>
            <person name="Taylor A."/>
            <person name="Grigoriev I.V."/>
            <person name="Nagy L.G."/>
            <person name="Martin F."/>
            <person name="Kauserud H."/>
        </authorList>
    </citation>
    <scope>NUCLEOTIDE SEQUENCE</scope>
    <source>
        <strain evidence="1">9284</strain>
    </source>
</reference>
<gene>
    <name evidence="1" type="ORF">FB45DRAFT_870565</name>
</gene>
<evidence type="ECO:0000313" key="1">
    <source>
        <dbReference type="EMBL" id="KAJ7622364.1"/>
    </source>
</evidence>
<keyword evidence="2" id="KW-1185">Reference proteome</keyword>
<evidence type="ECO:0000313" key="2">
    <source>
        <dbReference type="Proteomes" id="UP001221142"/>
    </source>
</evidence>
<accession>A0AAD7FII8</accession>
<protein>
    <submittedName>
        <fullName evidence="1">Uncharacterized protein</fullName>
    </submittedName>
</protein>
<sequence length="128" mass="14783">MVQECTENRPTLRRHLPEPVVHQLLASRVSQYYPPRAPRLQAVFPACPRLGCIVWLESVARMDSRVEPFLDDRRFVLIHQLDFVKDWQRGAASGVSYWDVADAFVRARQAGRVGRIMSSISDQDVSWF</sequence>
<dbReference type="EMBL" id="JARKIF010000015">
    <property type="protein sequence ID" value="KAJ7622364.1"/>
    <property type="molecule type" value="Genomic_DNA"/>
</dbReference>
<organism evidence="1 2">
    <name type="scientific">Roridomyces roridus</name>
    <dbReference type="NCBI Taxonomy" id="1738132"/>
    <lineage>
        <taxon>Eukaryota</taxon>
        <taxon>Fungi</taxon>
        <taxon>Dikarya</taxon>
        <taxon>Basidiomycota</taxon>
        <taxon>Agaricomycotina</taxon>
        <taxon>Agaricomycetes</taxon>
        <taxon>Agaricomycetidae</taxon>
        <taxon>Agaricales</taxon>
        <taxon>Marasmiineae</taxon>
        <taxon>Mycenaceae</taxon>
        <taxon>Roridomyces</taxon>
    </lineage>
</organism>